<sequence length="55" mass="6156">MMVPLESDKRKARLLNEIVGDATRENPEERSELSAVVLKLDQVLELPANGLRTLP</sequence>
<dbReference type="Proteomes" id="UP000800200">
    <property type="component" value="Unassembled WGS sequence"/>
</dbReference>
<organism evidence="1 2">
    <name type="scientific">Zopfia rhizophila CBS 207.26</name>
    <dbReference type="NCBI Taxonomy" id="1314779"/>
    <lineage>
        <taxon>Eukaryota</taxon>
        <taxon>Fungi</taxon>
        <taxon>Dikarya</taxon>
        <taxon>Ascomycota</taxon>
        <taxon>Pezizomycotina</taxon>
        <taxon>Dothideomycetes</taxon>
        <taxon>Dothideomycetes incertae sedis</taxon>
        <taxon>Zopfiaceae</taxon>
        <taxon>Zopfia</taxon>
    </lineage>
</organism>
<gene>
    <name evidence="1" type="ORF">K469DRAFT_701188</name>
</gene>
<evidence type="ECO:0000313" key="2">
    <source>
        <dbReference type="Proteomes" id="UP000800200"/>
    </source>
</evidence>
<proteinExistence type="predicted"/>
<dbReference type="AlphaFoldDB" id="A0A6A6EGE5"/>
<dbReference type="EMBL" id="ML994620">
    <property type="protein sequence ID" value="KAF2189912.1"/>
    <property type="molecule type" value="Genomic_DNA"/>
</dbReference>
<protein>
    <submittedName>
        <fullName evidence="1">Uncharacterized protein</fullName>
    </submittedName>
</protein>
<reference evidence="1" key="1">
    <citation type="journal article" date="2020" name="Stud. Mycol.">
        <title>101 Dothideomycetes genomes: a test case for predicting lifestyles and emergence of pathogens.</title>
        <authorList>
            <person name="Haridas S."/>
            <person name="Albert R."/>
            <person name="Binder M."/>
            <person name="Bloem J."/>
            <person name="Labutti K."/>
            <person name="Salamov A."/>
            <person name="Andreopoulos B."/>
            <person name="Baker S."/>
            <person name="Barry K."/>
            <person name="Bills G."/>
            <person name="Bluhm B."/>
            <person name="Cannon C."/>
            <person name="Castanera R."/>
            <person name="Culley D."/>
            <person name="Daum C."/>
            <person name="Ezra D."/>
            <person name="Gonzalez J."/>
            <person name="Henrissat B."/>
            <person name="Kuo A."/>
            <person name="Liang C."/>
            <person name="Lipzen A."/>
            <person name="Lutzoni F."/>
            <person name="Magnuson J."/>
            <person name="Mondo S."/>
            <person name="Nolan M."/>
            <person name="Ohm R."/>
            <person name="Pangilinan J."/>
            <person name="Park H.-J."/>
            <person name="Ramirez L."/>
            <person name="Alfaro M."/>
            <person name="Sun H."/>
            <person name="Tritt A."/>
            <person name="Yoshinaga Y."/>
            <person name="Zwiers L.-H."/>
            <person name="Turgeon B."/>
            <person name="Goodwin S."/>
            <person name="Spatafora J."/>
            <person name="Crous P."/>
            <person name="Grigoriev I."/>
        </authorList>
    </citation>
    <scope>NUCLEOTIDE SEQUENCE</scope>
    <source>
        <strain evidence="1">CBS 207.26</strain>
    </source>
</reference>
<keyword evidence="2" id="KW-1185">Reference proteome</keyword>
<accession>A0A6A6EGE5</accession>
<evidence type="ECO:0000313" key="1">
    <source>
        <dbReference type="EMBL" id="KAF2189912.1"/>
    </source>
</evidence>
<name>A0A6A6EGE5_9PEZI</name>